<protein>
    <submittedName>
        <fullName evidence="3">Defect in organelle trafficking protein DotB</fullName>
    </submittedName>
</protein>
<dbReference type="InterPro" id="IPR050921">
    <property type="entry name" value="T4SS_GSP_E_ATPase"/>
</dbReference>
<sequence>MLHRIKHPEPSDEVDDCDWQDNGERWVVDCRNHAPGLDSFMSHAHRIGAEQVQFATFQPAAFRRYGRNYKIKSRHALDERDSAAIVNHLYGADGMARLQSGQDINVMYVIGVPRKEVLRFRVNITPSVTSQGIGMHAVIRPVKDLPPPLEKQNVEPAILANYRMNKGLMIVSGATGSGKSTLIGGMTMAKLMDPDGHHNIIECAEPIEFLLDRVKSPTSTITQSEIPRNLPSFDAFMEGAMRRQPTDIIVGECRKPEHMRATIHAAISGHATSTTLHAETVPLTMQRVASLLPPDQIKDQMIALAQALRLVINQRLVRAPDGRWTPLREFLVCDADFRRRLATARADDWAQITIEGLERTGQPYARAIENALKEGRINEETAVAVRREIE</sequence>
<dbReference type="SUPFAM" id="SSF52540">
    <property type="entry name" value="P-loop containing nucleoside triphosphate hydrolases"/>
    <property type="match status" value="1"/>
</dbReference>
<dbReference type="Gene3D" id="3.40.50.300">
    <property type="entry name" value="P-loop containing nucleotide triphosphate hydrolases"/>
    <property type="match status" value="1"/>
</dbReference>
<dbReference type="InterPro" id="IPR001482">
    <property type="entry name" value="T2SS/T4SS_dom"/>
</dbReference>
<evidence type="ECO:0000259" key="2">
    <source>
        <dbReference type="Pfam" id="PF00437"/>
    </source>
</evidence>
<dbReference type="PANTHER" id="PTHR30486:SF6">
    <property type="entry name" value="TYPE IV PILUS RETRACTATION ATPASE PILT"/>
    <property type="match status" value="1"/>
</dbReference>
<dbReference type="OrthoDB" id="9804785at2"/>
<dbReference type="GO" id="GO:0016887">
    <property type="term" value="F:ATP hydrolysis activity"/>
    <property type="evidence" value="ECO:0007669"/>
    <property type="project" value="InterPro"/>
</dbReference>
<comment type="similarity">
    <text evidence="1">Belongs to the GSP E family.</text>
</comment>
<accession>A0A212SGL5</accession>
<proteinExistence type="inferred from homology"/>
<organism evidence="3 4">
    <name type="scientific">Rhodoblastus acidophilus</name>
    <name type="common">Rhodopseudomonas acidophila</name>
    <dbReference type="NCBI Taxonomy" id="1074"/>
    <lineage>
        <taxon>Bacteria</taxon>
        <taxon>Pseudomonadati</taxon>
        <taxon>Pseudomonadota</taxon>
        <taxon>Alphaproteobacteria</taxon>
        <taxon>Hyphomicrobiales</taxon>
        <taxon>Rhodoblastaceae</taxon>
        <taxon>Rhodoblastus</taxon>
    </lineage>
</organism>
<dbReference type="RefSeq" id="WP_088522676.1">
    <property type="nucleotide sequence ID" value="NZ_FYDG01000038.1"/>
</dbReference>
<evidence type="ECO:0000313" key="3">
    <source>
        <dbReference type="EMBL" id="SNB84701.1"/>
    </source>
</evidence>
<gene>
    <name evidence="3" type="ORF">SAMN06265338_13810</name>
</gene>
<feature type="domain" description="Bacterial type II secretion system protein E" evidence="2">
    <location>
        <begin position="101"/>
        <end position="319"/>
    </location>
</feature>
<dbReference type="Proteomes" id="UP000198418">
    <property type="component" value="Unassembled WGS sequence"/>
</dbReference>
<dbReference type="EMBL" id="FYDG01000038">
    <property type="protein sequence ID" value="SNB84701.1"/>
    <property type="molecule type" value="Genomic_DNA"/>
</dbReference>
<keyword evidence="4" id="KW-1185">Reference proteome</keyword>
<dbReference type="AlphaFoldDB" id="A0A212SGL5"/>
<dbReference type="PANTHER" id="PTHR30486">
    <property type="entry name" value="TWITCHING MOTILITY PROTEIN PILT"/>
    <property type="match status" value="1"/>
</dbReference>
<evidence type="ECO:0000313" key="4">
    <source>
        <dbReference type="Proteomes" id="UP000198418"/>
    </source>
</evidence>
<evidence type="ECO:0000256" key="1">
    <source>
        <dbReference type="ARBA" id="ARBA00006611"/>
    </source>
</evidence>
<dbReference type="Pfam" id="PF00437">
    <property type="entry name" value="T2SSE"/>
    <property type="match status" value="1"/>
</dbReference>
<dbReference type="Gene3D" id="3.30.450.90">
    <property type="match status" value="1"/>
</dbReference>
<dbReference type="InterPro" id="IPR027417">
    <property type="entry name" value="P-loop_NTPase"/>
</dbReference>
<name>A0A212SGL5_RHOAC</name>
<reference evidence="4" key="1">
    <citation type="submission" date="2017-06" db="EMBL/GenBank/DDBJ databases">
        <authorList>
            <person name="Varghese N."/>
            <person name="Submissions S."/>
        </authorList>
    </citation>
    <scope>NUCLEOTIDE SEQUENCE [LARGE SCALE GENOMIC DNA]</scope>
    <source>
        <strain evidence="4">DSM 137</strain>
    </source>
</reference>